<accession>A0A2A4GEE1</accession>
<evidence type="ECO:0000313" key="5">
    <source>
        <dbReference type="Proteomes" id="UP000219559"/>
    </source>
</evidence>
<dbReference type="RefSeq" id="WP_097442310.1">
    <property type="nucleotide sequence ID" value="NZ_NBWU01000001.1"/>
</dbReference>
<evidence type="ECO:0000313" key="4">
    <source>
        <dbReference type="EMBL" id="PCE66781.1"/>
    </source>
</evidence>
<dbReference type="SUPFAM" id="SSF47781">
    <property type="entry name" value="RuvA domain 2-like"/>
    <property type="match status" value="1"/>
</dbReference>
<dbReference type="InterPro" id="IPR036388">
    <property type="entry name" value="WH-like_DNA-bd_sf"/>
</dbReference>
<dbReference type="SUPFAM" id="SSF102405">
    <property type="entry name" value="MCP/YpsA-like"/>
    <property type="match status" value="1"/>
</dbReference>
<dbReference type="GO" id="GO:0009294">
    <property type="term" value="P:DNA-mediated transformation"/>
    <property type="evidence" value="ECO:0007669"/>
    <property type="project" value="InterPro"/>
</dbReference>
<dbReference type="InterPro" id="IPR003488">
    <property type="entry name" value="DprA"/>
</dbReference>
<protein>
    <submittedName>
        <fullName evidence="4">DNA protecting protein DprA</fullName>
    </submittedName>
</protein>
<dbReference type="NCBIfam" id="TIGR00732">
    <property type="entry name" value="dprA"/>
    <property type="match status" value="1"/>
</dbReference>
<feature type="domain" description="DprA winged helix" evidence="3">
    <location>
        <begin position="307"/>
        <end position="360"/>
    </location>
</feature>
<dbReference type="Pfam" id="PF02481">
    <property type="entry name" value="DNA_processg_A"/>
    <property type="match status" value="1"/>
</dbReference>
<dbReference type="Gene3D" id="3.40.50.450">
    <property type="match status" value="1"/>
</dbReference>
<gene>
    <name evidence="4" type="ORF">B7P33_03530</name>
</gene>
<dbReference type="Gene3D" id="1.10.10.10">
    <property type="entry name" value="Winged helix-like DNA-binding domain superfamily/Winged helix DNA-binding domain"/>
    <property type="match status" value="1"/>
</dbReference>
<evidence type="ECO:0000259" key="2">
    <source>
        <dbReference type="Pfam" id="PF02481"/>
    </source>
</evidence>
<dbReference type="InterPro" id="IPR057666">
    <property type="entry name" value="DrpA_SLOG"/>
</dbReference>
<keyword evidence="5" id="KW-1185">Reference proteome</keyword>
<comment type="caution">
    <text evidence="4">The sequence shown here is derived from an EMBL/GenBank/DDBJ whole genome shotgun (WGS) entry which is preliminary data.</text>
</comment>
<organism evidence="4 5">
    <name type="scientific">Sediminicola luteus</name>
    <dbReference type="NCBI Taxonomy" id="319238"/>
    <lineage>
        <taxon>Bacteria</taxon>
        <taxon>Pseudomonadati</taxon>
        <taxon>Bacteroidota</taxon>
        <taxon>Flavobacteriia</taxon>
        <taxon>Flavobacteriales</taxon>
        <taxon>Flavobacteriaceae</taxon>
        <taxon>Sediminicola</taxon>
    </lineage>
</organism>
<evidence type="ECO:0000259" key="3">
    <source>
        <dbReference type="Pfam" id="PF17782"/>
    </source>
</evidence>
<sequence length="365" mass="40415">MVEKELLAVLRLQAMSLVGDVTAKKLIAHCGSAQAVFETAPQTLEKIMGIGSRTLTHLKDPKFEEAARVEWEVLQKMNWGYTYFKDPEYPEWLRHAVDGPILLFHKGNINWQGQRIISIVGTRDMTAHGRRFCEELVAELAPLDPIIVSGLAYGVDITAHKAALTHGLQTIACMAHGLNQTYPRAHAKYAKQICEHGGLVTDFWSDTEPDREHFLQRNRIIAGLSEATIVIESGAKGGSLVTADIAHSYDRDVFAVPGRPGDSQSLGCNSLIKAQKARILTTAADLVYHLGWEIEKPAPVQTQLFVTLPPEEQKVCDYLKKNGKTHIDAIALDLGVPVFKLSPLLLNLEMQGLVRPLPGKMYEKL</sequence>
<dbReference type="PANTHER" id="PTHR43022">
    <property type="entry name" value="PROTEIN SMF"/>
    <property type="match status" value="1"/>
</dbReference>
<dbReference type="PANTHER" id="PTHR43022:SF1">
    <property type="entry name" value="PROTEIN SMF"/>
    <property type="match status" value="1"/>
</dbReference>
<name>A0A2A4GEE1_9FLAO</name>
<dbReference type="OrthoDB" id="9785707at2"/>
<dbReference type="InterPro" id="IPR041614">
    <property type="entry name" value="DprA_WH"/>
</dbReference>
<evidence type="ECO:0000256" key="1">
    <source>
        <dbReference type="ARBA" id="ARBA00006525"/>
    </source>
</evidence>
<dbReference type="EMBL" id="NBWU01000001">
    <property type="protein sequence ID" value="PCE66781.1"/>
    <property type="molecule type" value="Genomic_DNA"/>
</dbReference>
<dbReference type="Proteomes" id="UP000219559">
    <property type="component" value="Unassembled WGS sequence"/>
</dbReference>
<dbReference type="AlphaFoldDB" id="A0A2A4GEE1"/>
<dbReference type="Pfam" id="PF17782">
    <property type="entry name" value="WHD_DprA"/>
    <property type="match status" value="1"/>
</dbReference>
<comment type="similarity">
    <text evidence="1">Belongs to the DprA/Smf family.</text>
</comment>
<proteinExistence type="inferred from homology"/>
<reference evidence="4 5" key="1">
    <citation type="submission" date="2017-04" db="EMBL/GenBank/DDBJ databases">
        <title>A new member of the family Flavobacteriaceae isolated from ascidians.</title>
        <authorList>
            <person name="Chen L."/>
        </authorList>
    </citation>
    <scope>NUCLEOTIDE SEQUENCE [LARGE SCALE GENOMIC DNA]</scope>
    <source>
        <strain evidence="4 5">HQA918</strain>
    </source>
</reference>
<feature type="domain" description="Smf/DprA SLOG" evidence="2">
    <location>
        <begin position="82"/>
        <end position="289"/>
    </location>
</feature>
<dbReference type="InterPro" id="IPR010994">
    <property type="entry name" value="RuvA_2-like"/>
</dbReference>